<dbReference type="Proteomes" id="UP000622552">
    <property type="component" value="Unassembled WGS sequence"/>
</dbReference>
<name>A0A8J7GQ73_9ACTN</name>
<organism evidence="2 3">
    <name type="scientific">Longispora fulva</name>
    <dbReference type="NCBI Taxonomy" id="619741"/>
    <lineage>
        <taxon>Bacteria</taxon>
        <taxon>Bacillati</taxon>
        <taxon>Actinomycetota</taxon>
        <taxon>Actinomycetes</taxon>
        <taxon>Micromonosporales</taxon>
        <taxon>Micromonosporaceae</taxon>
        <taxon>Longispora</taxon>
    </lineage>
</organism>
<dbReference type="AlphaFoldDB" id="A0A8J7GQ73"/>
<dbReference type="CDD" id="cd02440">
    <property type="entry name" value="AdoMet_MTases"/>
    <property type="match status" value="1"/>
</dbReference>
<evidence type="ECO:0000259" key="1">
    <source>
        <dbReference type="Pfam" id="PF08241"/>
    </source>
</evidence>
<feature type="domain" description="Methyltransferase type 11" evidence="1">
    <location>
        <begin position="48"/>
        <end position="139"/>
    </location>
</feature>
<evidence type="ECO:0000313" key="3">
    <source>
        <dbReference type="Proteomes" id="UP000622552"/>
    </source>
</evidence>
<keyword evidence="2" id="KW-0808">Transferase</keyword>
<dbReference type="Gene3D" id="3.40.50.150">
    <property type="entry name" value="Vaccinia Virus protein VP39"/>
    <property type="match status" value="1"/>
</dbReference>
<dbReference type="GO" id="GO:0008757">
    <property type="term" value="F:S-adenosylmethionine-dependent methyltransferase activity"/>
    <property type="evidence" value="ECO:0007669"/>
    <property type="project" value="InterPro"/>
</dbReference>
<keyword evidence="2" id="KW-0489">Methyltransferase</keyword>
<reference evidence="2" key="1">
    <citation type="submission" date="2020-11" db="EMBL/GenBank/DDBJ databases">
        <title>Sequencing the genomes of 1000 actinobacteria strains.</title>
        <authorList>
            <person name="Klenk H.-P."/>
        </authorList>
    </citation>
    <scope>NUCLEOTIDE SEQUENCE</scope>
    <source>
        <strain evidence="2">DSM 45356</strain>
    </source>
</reference>
<dbReference type="Pfam" id="PF08241">
    <property type="entry name" value="Methyltransf_11"/>
    <property type="match status" value="1"/>
</dbReference>
<gene>
    <name evidence="2" type="ORF">IW245_007954</name>
</gene>
<dbReference type="PANTHER" id="PTHR43591">
    <property type="entry name" value="METHYLTRANSFERASE"/>
    <property type="match status" value="1"/>
</dbReference>
<proteinExistence type="predicted"/>
<dbReference type="PANTHER" id="PTHR43591:SF24">
    <property type="entry name" value="2-METHOXY-6-POLYPRENYL-1,4-BENZOQUINOL METHYLASE, MITOCHONDRIAL"/>
    <property type="match status" value="1"/>
</dbReference>
<dbReference type="EMBL" id="JADOUF010000001">
    <property type="protein sequence ID" value="MBG6141760.1"/>
    <property type="molecule type" value="Genomic_DNA"/>
</dbReference>
<dbReference type="GO" id="GO:0032259">
    <property type="term" value="P:methylation"/>
    <property type="evidence" value="ECO:0007669"/>
    <property type="project" value="UniProtKB-KW"/>
</dbReference>
<protein>
    <submittedName>
        <fullName evidence="2">SAM-dependent methyltransferase</fullName>
    </submittedName>
</protein>
<keyword evidence="3" id="KW-1185">Reference proteome</keyword>
<sequence length="211" mass="21991">MEDASIRTRAVYDHVADRYAQLHGTVPPAVVDLADDFARVGGAAGAVLDLGCGAGRDMAFWEARGARVVGLDLSTGMLDHAAGLVAGPLVQGDMLRLPFADGAFTGVWSIASILHLPHAVAPAAVAEIARVLKPGGVLALSLQAGRGESWEVGPYQEERFFARYDLAGARALVSGAGLAVGDSRSIRHGDGRGWLQVLAVRPVARSPKPSH</sequence>
<accession>A0A8J7GQ73</accession>
<dbReference type="RefSeq" id="WP_197008140.1">
    <property type="nucleotide sequence ID" value="NZ_BONS01000013.1"/>
</dbReference>
<dbReference type="InterPro" id="IPR029063">
    <property type="entry name" value="SAM-dependent_MTases_sf"/>
</dbReference>
<evidence type="ECO:0000313" key="2">
    <source>
        <dbReference type="EMBL" id="MBG6141760.1"/>
    </source>
</evidence>
<dbReference type="InterPro" id="IPR013216">
    <property type="entry name" value="Methyltransf_11"/>
</dbReference>
<comment type="caution">
    <text evidence="2">The sequence shown here is derived from an EMBL/GenBank/DDBJ whole genome shotgun (WGS) entry which is preliminary data.</text>
</comment>
<dbReference type="SUPFAM" id="SSF53335">
    <property type="entry name" value="S-adenosyl-L-methionine-dependent methyltransferases"/>
    <property type="match status" value="1"/>
</dbReference>